<comment type="caution">
    <text evidence="1">The sequence shown here is derived from an EMBL/GenBank/DDBJ whole genome shotgun (WGS) entry which is preliminary data.</text>
</comment>
<evidence type="ECO:0000313" key="2">
    <source>
        <dbReference type="Proteomes" id="UP000197768"/>
    </source>
</evidence>
<sequence length="150" mass="17100">MTKLTRVNNHPMYTICERMYVEEGLNKKAIANATGVSEQTIGKWSKGVGESNISWDEKKNQYKATPHNIKKMLIDELSHLASGGEATLDVKSIAEVRRAIEQLSDKTSVQVVFTVFKEFDQWMASQEPDTAILFLEWHKMFLQHKALQEG</sequence>
<organism evidence="1 2">
    <name type="scientific">Flavobacterium davisii</name>
    <dbReference type="NCBI Taxonomy" id="2906077"/>
    <lineage>
        <taxon>Bacteria</taxon>
        <taxon>Pseudomonadati</taxon>
        <taxon>Bacteroidota</taxon>
        <taxon>Flavobacteriia</taxon>
        <taxon>Flavobacteriales</taxon>
        <taxon>Flavobacteriaceae</taxon>
        <taxon>Flavobacterium</taxon>
    </lineage>
</organism>
<protein>
    <submittedName>
        <fullName evidence="1">Uncharacterized protein</fullName>
    </submittedName>
</protein>
<dbReference type="Proteomes" id="UP000197768">
    <property type="component" value="Unassembled WGS sequence"/>
</dbReference>
<name>A0A246GI41_9FLAO</name>
<proteinExistence type="predicted"/>
<dbReference type="EMBL" id="MTCZ01000070">
    <property type="protein sequence ID" value="OWP83889.1"/>
    <property type="molecule type" value="Genomic_DNA"/>
</dbReference>
<dbReference type="AlphaFoldDB" id="A0A246GI41"/>
<accession>A0A246GI41</accession>
<evidence type="ECO:0000313" key="1">
    <source>
        <dbReference type="EMBL" id="OWP83889.1"/>
    </source>
</evidence>
<dbReference type="RefSeq" id="WP_088392839.1">
    <property type="nucleotide sequence ID" value="NZ_MTCZ01000070.1"/>
</dbReference>
<gene>
    <name evidence="1" type="ORF">BWK59_08205</name>
</gene>
<reference evidence="1 2" key="1">
    <citation type="journal article" date="2017" name="Infect. Genet. Evol.">
        <title>Comparative genome analysis of fish pathogen Flavobacterium columnare reveals extensive sequence diversity within the species.</title>
        <authorList>
            <person name="Kayansamruaj P."/>
            <person name="Dong H.T."/>
            <person name="Hirono I."/>
            <person name="Kondo H."/>
            <person name="Senapin S."/>
            <person name="Rodkhum C."/>
        </authorList>
    </citation>
    <scope>NUCLEOTIDE SEQUENCE [LARGE SCALE GENOMIC DNA]</scope>
    <source>
        <strain evidence="1 2">1215</strain>
    </source>
</reference>